<keyword evidence="10 14" id="KW-0560">Oxidoreductase</keyword>
<evidence type="ECO:0000256" key="11">
    <source>
        <dbReference type="ARBA" id="ARBA00023268"/>
    </source>
</evidence>
<dbReference type="NCBIfam" id="TIGR00326">
    <property type="entry name" value="eubact_ribD"/>
    <property type="match status" value="1"/>
</dbReference>
<comment type="function">
    <text evidence="1 14">Converts 2,5-diamino-6-(ribosylamino)-4(3h)-pyrimidinone 5'-phosphate into 5-amino-6-(ribosylamino)-2,4(1h,3h)-pyrimidinedione 5'-phosphate.</text>
</comment>
<comment type="catalytic activity">
    <reaction evidence="13 14">
        <text>2,5-diamino-6-hydroxy-4-(5-phosphoribosylamino)-pyrimidine + H2O + H(+) = 5-amino-6-(5-phospho-D-ribosylamino)uracil + NH4(+)</text>
        <dbReference type="Rhea" id="RHEA:21868"/>
        <dbReference type="ChEBI" id="CHEBI:15377"/>
        <dbReference type="ChEBI" id="CHEBI:15378"/>
        <dbReference type="ChEBI" id="CHEBI:28938"/>
        <dbReference type="ChEBI" id="CHEBI:58453"/>
        <dbReference type="ChEBI" id="CHEBI:58614"/>
        <dbReference type="EC" id="3.5.4.26"/>
    </reaction>
</comment>
<evidence type="ECO:0000313" key="16">
    <source>
        <dbReference type="EMBL" id="MDW0114792.1"/>
    </source>
</evidence>
<accession>A0ABU4GCU9</accession>
<comment type="cofactor">
    <cofactor evidence="14">
        <name>Zn(2+)</name>
        <dbReference type="ChEBI" id="CHEBI:29105"/>
    </cofactor>
    <text evidence="14">Binds 1 zinc ion.</text>
</comment>
<dbReference type="InterPro" id="IPR004794">
    <property type="entry name" value="Eubact_RibD"/>
</dbReference>
<keyword evidence="14 16" id="KW-0378">Hydrolase</keyword>
<organism evidence="16 17">
    <name type="scientific">Sporosarcina saromensis</name>
    <dbReference type="NCBI Taxonomy" id="359365"/>
    <lineage>
        <taxon>Bacteria</taxon>
        <taxon>Bacillati</taxon>
        <taxon>Bacillota</taxon>
        <taxon>Bacilli</taxon>
        <taxon>Bacillales</taxon>
        <taxon>Caryophanaceae</taxon>
        <taxon>Sporosarcina</taxon>
    </lineage>
</organism>
<evidence type="ECO:0000313" key="17">
    <source>
        <dbReference type="Proteomes" id="UP001282284"/>
    </source>
</evidence>
<evidence type="ECO:0000256" key="9">
    <source>
        <dbReference type="ARBA" id="ARBA00022857"/>
    </source>
</evidence>
<dbReference type="CDD" id="cd01284">
    <property type="entry name" value="Riboflavin_deaminase-reductase"/>
    <property type="match status" value="1"/>
</dbReference>
<keyword evidence="7 14" id="KW-0479">Metal-binding</keyword>
<dbReference type="InterPro" id="IPR002125">
    <property type="entry name" value="CMP_dCMP_dom"/>
</dbReference>
<keyword evidence="11" id="KW-0511">Multifunctional enzyme</keyword>
<evidence type="ECO:0000256" key="2">
    <source>
        <dbReference type="ARBA" id="ARBA00004882"/>
    </source>
</evidence>
<evidence type="ECO:0000256" key="6">
    <source>
        <dbReference type="ARBA" id="ARBA00022619"/>
    </source>
</evidence>
<comment type="similarity">
    <text evidence="5 14">In the C-terminal section; belongs to the HTP reductase family.</text>
</comment>
<dbReference type="InterPro" id="IPR016192">
    <property type="entry name" value="APOBEC/CMP_deaminase_Zn-bd"/>
</dbReference>
<dbReference type="SUPFAM" id="SSF53597">
    <property type="entry name" value="Dihydrofolate reductase-like"/>
    <property type="match status" value="1"/>
</dbReference>
<dbReference type="PROSITE" id="PS51747">
    <property type="entry name" value="CYT_DCMP_DEAMINASES_2"/>
    <property type="match status" value="1"/>
</dbReference>
<evidence type="ECO:0000256" key="13">
    <source>
        <dbReference type="ARBA" id="ARBA00049886"/>
    </source>
</evidence>
<keyword evidence="6 14" id="KW-0686">Riboflavin biosynthesis</keyword>
<gene>
    <name evidence="16" type="primary">ribD</name>
    <name evidence="16" type="ORF">QT711_16470</name>
</gene>
<dbReference type="PANTHER" id="PTHR38011">
    <property type="entry name" value="DIHYDROFOLATE REDUCTASE FAMILY PROTEIN (AFU_ORTHOLOGUE AFUA_8G06820)"/>
    <property type="match status" value="1"/>
</dbReference>
<dbReference type="Gene3D" id="3.40.140.10">
    <property type="entry name" value="Cytidine Deaminase, domain 2"/>
    <property type="match status" value="1"/>
</dbReference>
<keyword evidence="8 14" id="KW-0862">Zinc</keyword>
<name>A0ABU4GCU9_9BACL</name>
<dbReference type="InterPro" id="IPR016193">
    <property type="entry name" value="Cytidine_deaminase-like"/>
</dbReference>
<comment type="caution">
    <text evidence="16">The sequence shown here is derived from an EMBL/GenBank/DDBJ whole genome shotgun (WGS) entry which is preliminary data.</text>
</comment>
<evidence type="ECO:0000256" key="1">
    <source>
        <dbReference type="ARBA" id="ARBA00002151"/>
    </source>
</evidence>
<evidence type="ECO:0000256" key="5">
    <source>
        <dbReference type="ARBA" id="ARBA00007417"/>
    </source>
</evidence>
<dbReference type="InterPro" id="IPR050765">
    <property type="entry name" value="Riboflavin_Biosynth_HTPR"/>
</dbReference>
<dbReference type="Pfam" id="PF01872">
    <property type="entry name" value="RibD_C"/>
    <property type="match status" value="1"/>
</dbReference>
<keyword evidence="17" id="KW-1185">Reference proteome</keyword>
<dbReference type="NCBIfam" id="TIGR00227">
    <property type="entry name" value="ribD_Cterm"/>
    <property type="match status" value="1"/>
</dbReference>
<dbReference type="EMBL" id="JAUBDI010000022">
    <property type="protein sequence ID" value="MDW0114792.1"/>
    <property type="molecule type" value="Genomic_DNA"/>
</dbReference>
<comment type="catalytic activity">
    <reaction evidence="12 14">
        <text>5-amino-6-(5-phospho-D-ribitylamino)uracil + NADP(+) = 5-amino-6-(5-phospho-D-ribosylamino)uracil + NADPH + H(+)</text>
        <dbReference type="Rhea" id="RHEA:17845"/>
        <dbReference type="ChEBI" id="CHEBI:15378"/>
        <dbReference type="ChEBI" id="CHEBI:57783"/>
        <dbReference type="ChEBI" id="CHEBI:58349"/>
        <dbReference type="ChEBI" id="CHEBI:58421"/>
        <dbReference type="ChEBI" id="CHEBI:58453"/>
        <dbReference type="EC" id="1.1.1.193"/>
    </reaction>
</comment>
<keyword evidence="9 14" id="KW-0521">NADP</keyword>
<sequence length="362" mass="39417">MTDETYMKLALDLARTAEGHTSPNPIVGAVCVKDGQIVGTGMHVRAGTPHAEVHALTMAGAQAQNADLYVTLEPCAHTGKTPPCTDTIIKSGIRRVFIASLDPNPAVNGNGIRLLRAAGIEVILAICTKEADFSNRAYFHFIKHGTPYITLKAATSLDGRLATHTGDSKWITSSHARSDVHTLRHTHDAILVGVNTILQDNPFLTTRLPHGGKNPIRIILDRHLRTPQTANVIQDNAAETIIFTVGQDTLTNQFAKYPLVTVESIPPDVDYLHEVLKRLGKRGIMKLLVEGGSQVHSSFITAGLADELYLYVAPKLIGNGPSLFMDHGCTRIAEGKMLDILDMKTLHEDVRIHALFNKRGDD</sequence>
<evidence type="ECO:0000256" key="3">
    <source>
        <dbReference type="ARBA" id="ARBA00004910"/>
    </source>
</evidence>
<dbReference type="PROSITE" id="PS00903">
    <property type="entry name" value="CYT_DCMP_DEAMINASES_1"/>
    <property type="match status" value="1"/>
</dbReference>
<evidence type="ECO:0000256" key="12">
    <source>
        <dbReference type="ARBA" id="ARBA00049861"/>
    </source>
</evidence>
<dbReference type="EC" id="1.1.1.193" evidence="14"/>
<dbReference type="PIRSF" id="PIRSF006769">
    <property type="entry name" value="RibD"/>
    <property type="match status" value="1"/>
</dbReference>
<evidence type="ECO:0000256" key="14">
    <source>
        <dbReference type="PIRNR" id="PIRNR006769"/>
    </source>
</evidence>
<dbReference type="Gene3D" id="3.40.430.10">
    <property type="entry name" value="Dihydrofolate Reductase, subunit A"/>
    <property type="match status" value="1"/>
</dbReference>
<dbReference type="GO" id="GO:0008835">
    <property type="term" value="F:diaminohydroxyphosphoribosylaminopyrimidine deaminase activity"/>
    <property type="evidence" value="ECO:0007669"/>
    <property type="project" value="UniProtKB-EC"/>
</dbReference>
<dbReference type="SUPFAM" id="SSF53927">
    <property type="entry name" value="Cytidine deaminase-like"/>
    <property type="match status" value="1"/>
</dbReference>
<comment type="similarity">
    <text evidence="4 14">In the N-terminal section; belongs to the cytidine and deoxycytidylate deaminase family.</text>
</comment>
<dbReference type="EC" id="3.5.4.26" evidence="14"/>
<proteinExistence type="inferred from homology"/>
<comment type="pathway">
    <text evidence="3 14">Cofactor biosynthesis; riboflavin biosynthesis; 5-amino-6-(D-ribitylamino)uracil from GTP: step 3/4.</text>
</comment>
<evidence type="ECO:0000256" key="10">
    <source>
        <dbReference type="ARBA" id="ARBA00023002"/>
    </source>
</evidence>
<dbReference type="InterPro" id="IPR011549">
    <property type="entry name" value="RibD_C"/>
</dbReference>
<evidence type="ECO:0000256" key="7">
    <source>
        <dbReference type="ARBA" id="ARBA00022723"/>
    </source>
</evidence>
<dbReference type="Proteomes" id="UP001282284">
    <property type="component" value="Unassembled WGS sequence"/>
</dbReference>
<evidence type="ECO:0000259" key="15">
    <source>
        <dbReference type="PROSITE" id="PS51747"/>
    </source>
</evidence>
<dbReference type="PANTHER" id="PTHR38011:SF7">
    <property type="entry name" value="2,5-DIAMINO-6-RIBOSYLAMINO-4(3H)-PYRIMIDINONE 5'-PHOSPHATE REDUCTASE"/>
    <property type="match status" value="1"/>
</dbReference>
<dbReference type="InterPro" id="IPR024072">
    <property type="entry name" value="DHFR-like_dom_sf"/>
</dbReference>
<dbReference type="GO" id="GO:0008703">
    <property type="term" value="F:5-amino-6-(5-phosphoribosylamino)uracil reductase activity"/>
    <property type="evidence" value="ECO:0007669"/>
    <property type="project" value="UniProtKB-EC"/>
</dbReference>
<dbReference type="Pfam" id="PF00383">
    <property type="entry name" value="dCMP_cyt_deam_1"/>
    <property type="match status" value="1"/>
</dbReference>
<evidence type="ECO:0000256" key="4">
    <source>
        <dbReference type="ARBA" id="ARBA00005259"/>
    </source>
</evidence>
<dbReference type="InterPro" id="IPR002734">
    <property type="entry name" value="RibDG_C"/>
</dbReference>
<evidence type="ECO:0000256" key="8">
    <source>
        <dbReference type="ARBA" id="ARBA00022833"/>
    </source>
</evidence>
<feature type="domain" description="CMP/dCMP-type deaminase" evidence="15">
    <location>
        <begin position="1"/>
        <end position="122"/>
    </location>
</feature>
<protein>
    <recommendedName>
        <fullName evidence="14">Riboflavin biosynthesis protein RibD</fullName>
    </recommendedName>
    <domain>
        <recommendedName>
            <fullName evidence="14">Diaminohydroxyphosphoribosylaminopyrimidine deaminase</fullName>
            <shortName evidence="14">DRAP deaminase</shortName>
            <ecNumber evidence="14">3.5.4.26</ecNumber>
        </recommendedName>
        <alternativeName>
            <fullName evidence="14">Riboflavin-specific deaminase</fullName>
        </alternativeName>
    </domain>
    <domain>
        <recommendedName>
            <fullName evidence="14">5-amino-6-(5-phosphoribosylamino)uracil reductase</fullName>
            <ecNumber evidence="14">1.1.1.193</ecNumber>
        </recommendedName>
        <alternativeName>
            <fullName evidence="14">HTP reductase</fullName>
        </alternativeName>
    </domain>
</protein>
<comment type="pathway">
    <text evidence="2 14">Cofactor biosynthesis; riboflavin biosynthesis; 5-amino-6-(D-ribitylamino)uracil from GTP: step 2/4.</text>
</comment>
<reference evidence="16 17" key="1">
    <citation type="submission" date="2023-06" db="EMBL/GenBank/DDBJ databases">
        <title>Sporosarcina sp. nov., isolated from Korean traditional fermented seafood 'Jeotgal'.</title>
        <authorList>
            <person name="Yang A.I."/>
            <person name="Shin N.-R."/>
        </authorList>
    </citation>
    <scope>NUCLEOTIDE SEQUENCE [LARGE SCALE GENOMIC DNA]</scope>
    <source>
        <strain evidence="16 17">KCTC13119</strain>
    </source>
</reference>